<dbReference type="Proteomes" id="UP001163152">
    <property type="component" value="Chromosome"/>
</dbReference>
<dbReference type="AlphaFoldDB" id="A0A9E8ZFM5"/>
<feature type="domain" description="ABM" evidence="1">
    <location>
        <begin position="7"/>
        <end position="65"/>
    </location>
</feature>
<accession>A0A9E8ZFM5</accession>
<name>A0A9E8ZFM5_9CYAN</name>
<dbReference type="SUPFAM" id="SSF54909">
    <property type="entry name" value="Dimeric alpha+beta barrel"/>
    <property type="match status" value="1"/>
</dbReference>
<dbReference type="Gene3D" id="3.30.70.100">
    <property type="match status" value="1"/>
</dbReference>
<protein>
    <submittedName>
        <fullName evidence="2">TIGR03792 family protein</fullName>
    </submittedName>
</protein>
<organism evidence="2 3">
    <name type="scientific">Thermocoleostomius sinensis A174</name>
    <dbReference type="NCBI Taxonomy" id="2016057"/>
    <lineage>
        <taxon>Bacteria</taxon>
        <taxon>Bacillati</taxon>
        <taxon>Cyanobacteriota</taxon>
        <taxon>Cyanophyceae</taxon>
        <taxon>Oculatellales</taxon>
        <taxon>Oculatellaceae</taxon>
        <taxon>Thermocoleostomius</taxon>
    </lineage>
</organism>
<dbReference type="InterPro" id="IPR022512">
    <property type="entry name" value="CHP03792"/>
</dbReference>
<evidence type="ECO:0000259" key="1">
    <source>
        <dbReference type="Pfam" id="PF03992"/>
    </source>
</evidence>
<dbReference type="Pfam" id="PF03992">
    <property type="entry name" value="ABM"/>
    <property type="match status" value="1"/>
</dbReference>
<evidence type="ECO:0000313" key="2">
    <source>
        <dbReference type="EMBL" id="WAL60944.1"/>
    </source>
</evidence>
<dbReference type="InterPro" id="IPR011008">
    <property type="entry name" value="Dimeric_a/b-barrel"/>
</dbReference>
<dbReference type="EMBL" id="CP113797">
    <property type="protein sequence ID" value="WAL60944.1"/>
    <property type="molecule type" value="Genomic_DNA"/>
</dbReference>
<dbReference type="KEGG" id="tsin:OXH18_02795"/>
<reference evidence="2" key="1">
    <citation type="submission" date="2022-12" db="EMBL/GenBank/DDBJ databases">
        <title>Polyphasic identification of a Novel Hot-Spring Cyanobacterium Ocullathermofonsia sinensis gen nov. sp. nov. and Genomic Insights on its Adaptations to the Thermal Habitat.</title>
        <authorList>
            <person name="Daroch M."/>
            <person name="Tang J."/>
            <person name="Jiang Y."/>
        </authorList>
    </citation>
    <scope>NUCLEOTIDE SEQUENCE</scope>
    <source>
        <strain evidence="2">PKUAC-SCTA174</strain>
    </source>
</reference>
<dbReference type="InterPro" id="IPR007138">
    <property type="entry name" value="ABM_dom"/>
</dbReference>
<proteinExistence type="predicted"/>
<sequence>MEIEWLKFRVNPDRREEFVQKDAEIWTAALSQYPGFISKEVWISPDDLAEVVQVIRWETFEQWQAIPPQALEQIEAQFRQSMGDSYELLESSRYQIRKFSNETEHQSLRQAHHPYGRGR</sequence>
<dbReference type="RefSeq" id="WP_268610900.1">
    <property type="nucleotide sequence ID" value="NZ_CP113797.1"/>
</dbReference>
<keyword evidence="3" id="KW-1185">Reference proteome</keyword>
<evidence type="ECO:0000313" key="3">
    <source>
        <dbReference type="Proteomes" id="UP001163152"/>
    </source>
</evidence>
<gene>
    <name evidence="2" type="ORF">OXH18_02795</name>
</gene>
<dbReference type="NCBIfam" id="TIGR03792">
    <property type="entry name" value="TIGR03792 family protein"/>
    <property type="match status" value="1"/>
</dbReference>